<sequence length="823" mass="86214">MISPNRMRPGLPHFAGELIDRDKPLTFRLNGRDVYGFAGDTVLSAAIASGIESAGRHLGAELALGERLAPLVIERGQLRRDRALALPMNRTPAISGLDLVTLDWQRHPLNRDPRLIRARDWLLGAPRTLGVDLTDAANLDGPWFDAGPEEKLEADLVVVGGGVAGMGAALTAAGAGHRVLLVERRTRLGGDARLFGAVEGEEAPDVLVSRLRSEIAAHANVEVLLGTEAFALYGGLVRAHRVGTRDGRPFGQTLALRARRIVLAPGSIERLPVFPGNRAAGVVAMASAFRLAQDFGVWVGRKAIFSASTNLAYRLARQVMECGIEVQRMTDTRVNPQSRFIDFCKALGITMAPGLIPAWVRPASRGMGAEGLGGLTVRFVATHEEEGAETAPRWTERFVVSGGWQPDLGLWHMAGGGSRWAVETARLLPAGQVAGVALAGAAAGYRSTGACSLSGGVAVAQLFGRKRREVIDRTVDATYESLDAVTPIAPRRRDHQGAAYLDHGGSLAVRPAIERRGRRFLVSRDWPALLADQARALGVADIAAAIQLGIIPARDAMLVAQERCVVAGNITEPGSAIPAILASPRHAPGPPAFLAGRFGARPTLWHVASDEPRDFEEGSLLYLNSDVTDPAQAVGVIIASAPGGKRGGLAVIGLETAEAGGAVVLRDGSTTLPARLVEHFESMEAAAALPLGPVPVPPGRETTDAPPAPPAPPEPLNPPEAPAPTSIEDAAPPVPDEAPHLPPAPTSPPPARAFPMVRVGVRLLPLASVRPAVALDLDGLFPAESSGGGSEPAQGSGHGTADDAGIIGPEPELGHADPELEPR</sequence>
<feature type="domain" description="FAD/NAD(P)-binding" evidence="3">
    <location>
        <begin position="155"/>
        <end position="280"/>
    </location>
</feature>
<evidence type="ECO:0000256" key="2">
    <source>
        <dbReference type="SAM" id="MobiDB-lite"/>
    </source>
</evidence>
<dbReference type="RefSeq" id="WP_127188229.1">
    <property type="nucleotide sequence ID" value="NZ_RZNJ01000003.1"/>
</dbReference>
<feature type="compositionally biased region" description="Basic and acidic residues" evidence="2">
    <location>
        <begin position="812"/>
        <end position="823"/>
    </location>
</feature>
<keyword evidence="5" id="KW-1185">Reference proteome</keyword>
<evidence type="ECO:0000256" key="1">
    <source>
        <dbReference type="ARBA" id="ARBA00023002"/>
    </source>
</evidence>
<feature type="compositionally biased region" description="Pro residues" evidence="2">
    <location>
        <begin position="732"/>
        <end position="750"/>
    </location>
</feature>
<dbReference type="Gene3D" id="3.10.20.440">
    <property type="entry name" value="2Fe-2S iron-sulphur cluster binding domain, sarcosine oxidase, alpha subunit, N-terminal domain"/>
    <property type="match status" value="1"/>
</dbReference>
<evidence type="ECO:0000313" key="5">
    <source>
        <dbReference type="Proteomes" id="UP000281547"/>
    </source>
</evidence>
<dbReference type="OrthoDB" id="5287468at2"/>
<dbReference type="Proteomes" id="UP000281547">
    <property type="component" value="Unassembled WGS sequence"/>
</dbReference>
<reference evidence="4 5" key="1">
    <citation type="journal article" date="2016" name="Int. J. Syst. Evol. Microbiol.">
        <title>Arsenicitalea aurantiaca gen. nov., sp. nov., a new member of the family Hyphomicrobiaceae, isolated from high-arsenic sediment.</title>
        <authorList>
            <person name="Mu Y."/>
            <person name="Zhou L."/>
            <person name="Zeng X.C."/>
            <person name="Liu L."/>
            <person name="Pan Y."/>
            <person name="Chen X."/>
            <person name="Wang J."/>
            <person name="Li S."/>
            <person name="Li W.J."/>
            <person name="Wang Y."/>
        </authorList>
    </citation>
    <scope>NUCLEOTIDE SEQUENCE [LARGE SCALE GENOMIC DNA]</scope>
    <source>
        <strain evidence="4 5">42-50</strain>
    </source>
</reference>
<evidence type="ECO:0000313" key="4">
    <source>
        <dbReference type="EMBL" id="RUT30983.1"/>
    </source>
</evidence>
<dbReference type="InterPro" id="IPR036188">
    <property type="entry name" value="FAD/NAD-bd_sf"/>
</dbReference>
<dbReference type="Gene3D" id="3.50.50.60">
    <property type="entry name" value="FAD/NAD(P)-binding domain"/>
    <property type="match status" value="1"/>
</dbReference>
<dbReference type="InterPro" id="IPR023753">
    <property type="entry name" value="FAD/NAD-binding_dom"/>
</dbReference>
<evidence type="ECO:0000259" key="3">
    <source>
        <dbReference type="Pfam" id="PF07992"/>
    </source>
</evidence>
<gene>
    <name evidence="4" type="ORF">EMQ25_08875</name>
</gene>
<comment type="caution">
    <text evidence="4">The sequence shown here is derived from an EMBL/GenBank/DDBJ whole genome shotgun (WGS) entry which is preliminary data.</text>
</comment>
<dbReference type="AlphaFoldDB" id="A0A433XAA2"/>
<proteinExistence type="predicted"/>
<dbReference type="EMBL" id="RZNJ01000003">
    <property type="protein sequence ID" value="RUT30983.1"/>
    <property type="molecule type" value="Genomic_DNA"/>
</dbReference>
<accession>A0A433XAA2</accession>
<dbReference type="SUPFAM" id="SSF51971">
    <property type="entry name" value="Nucleotide-binding domain"/>
    <property type="match status" value="1"/>
</dbReference>
<dbReference type="PANTHER" id="PTHR42949">
    <property type="entry name" value="ANAEROBIC GLYCEROL-3-PHOSPHATE DEHYDROGENASE SUBUNIT B"/>
    <property type="match status" value="1"/>
</dbReference>
<dbReference type="Pfam" id="PF07992">
    <property type="entry name" value="Pyr_redox_2"/>
    <property type="match status" value="1"/>
</dbReference>
<feature type="region of interest" description="Disordered" evidence="2">
    <location>
        <begin position="691"/>
        <end position="750"/>
    </location>
</feature>
<organism evidence="4 5">
    <name type="scientific">Arsenicitalea aurantiaca</name>
    <dbReference type="NCBI Taxonomy" id="1783274"/>
    <lineage>
        <taxon>Bacteria</taxon>
        <taxon>Pseudomonadati</taxon>
        <taxon>Pseudomonadota</taxon>
        <taxon>Alphaproteobacteria</taxon>
        <taxon>Hyphomicrobiales</taxon>
        <taxon>Devosiaceae</taxon>
        <taxon>Arsenicitalea</taxon>
    </lineage>
</organism>
<feature type="region of interest" description="Disordered" evidence="2">
    <location>
        <begin position="781"/>
        <end position="823"/>
    </location>
</feature>
<name>A0A433XAA2_9HYPH</name>
<protein>
    <submittedName>
        <fullName evidence="4">FAD-dependent oxidoreductase</fullName>
    </submittedName>
</protein>
<feature type="compositionally biased region" description="Pro residues" evidence="2">
    <location>
        <begin position="706"/>
        <end position="722"/>
    </location>
</feature>
<dbReference type="GO" id="GO:0016491">
    <property type="term" value="F:oxidoreductase activity"/>
    <property type="evidence" value="ECO:0007669"/>
    <property type="project" value="UniProtKB-KW"/>
</dbReference>
<dbReference type="InterPro" id="IPR051691">
    <property type="entry name" value="Metab_Enz_Cyan_OpOx_G3PDH"/>
</dbReference>
<dbReference type="PANTHER" id="PTHR42949:SF3">
    <property type="entry name" value="ANAEROBIC GLYCEROL-3-PHOSPHATE DEHYDROGENASE SUBUNIT B"/>
    <property type="match status" value="1"/>
</dbReference>
<dbReference type="InterPro" id="IPR042204">
    <property type="entry name" value="2Fe-2S-bd_N"/>
</dbReference>
<keyword evidence="1" id="KW-0560">Oxidoreductase</keyword>